<protein>
    <submittedName>
        <fullName evidence="2">Cytochrome oxidase Cu insertion factor, SCO1/SenC/PrrC family</fullName>
    </submittedName>
</protein>
<dbReference type="EMBL" id="FNCE01000017">
    <property type="protein sequence ID" value="SDG51246.1"/>
    <property type="molecule type" value="Genomic_DNA"/>
</dbReference>
<dbReference type="RefSeq" id="WP_090022191.1">
    <property type="nucleotide sequence ID" value="NZ_FNCE01000017.1"/>
</dbReference>
<evidence type="ECO:0000313" key="2">
    <source>
        <dbReference type="EMBL" id="SDG51246.1"/>
    </source>
</evidence>
<organism evidence="2 3">
    <name type="scientific">Limimonas halophila</name>
    <dbReference type="NCBI Taxonomy" id="1082479"/>
    <lineage>
        <taxon>Bacteria</taxon>
        <taxon>Pseudomonadati</taxon>
        <taxon>Pseudomonadota</taxon>
        <taxon>Alphaproteobacteria</taxon>
        <taxon>Rhodospirillales</taxon>
        <taxon>Rhodovibrionaceae</taxon>
        <taxon>Limimonas</taxon>
    </lineage>
</organism>
<accession>A0A1G7UUT9</accession>
<dbReference type="SUPFAM" id="SSF52833">
    <property type="entry name" value="Thioredoxin-like"/>
    <property type="match status" value="1"/>
</dbReference>
<dbReference type="Gene3D" id="3.40.30.10">
    <property type="entry name" value="Glutaredoxin"/>
    <property type="match status" value="1"/>
</dbReference>
<feature type="region of interest" description="Disordered" evidence="1">
    <location>
        <begin position="180"/>
        <end position="211"/>
    </location>
</feature>
<evidence type="ECO:0000313" key="3">
    <source>
        <dbReference type="Proteomes" id="UP000199415"/>
    </source>
</evidence>
<keyword evidence="3" id="KW-1185">Reference proteome</keyword>
<reference evidence="2 3" key="1">
    <citation type="submission" date="2016-10" db="EMBL/GenBank/DDBJ databases">
        <authorList>
            <person name="de Groot N.N."/>
        </authorList>
    </citation>
    <scope>NUCLEOTIDE SEQUENCE [LARGE SCALE GENOMIC DNA]</scope>
    <source>
        <strain evidence="2 3">DSM 25584</strain>
    </source>
</reference>
<gene>
    <name evidence="2" type="ORF">SAMN05216241_11712</name>
</gene>
<dbReference type="AlphaFoldDB" id="A0A1G7UUT9"/>
<sequence length="211" mass="24142">MTTDRRNILSQVNGFCSGAPADSRIRDVDLDGTGEFKDLQTGEKTNDPLKFDDPQVQKKLVLVNFFSSRHEEQYRIMKNLAEVAKRLDKKVGSEVFINSVSLDPEYDTFERLHQLAEELEAPDGWCFVRATQNANNELMRRMNRLRGYMSRHLVFYGKPGAFWGTFPGHNSPDELADRLSRSIPGPRPAQWRRAGPAKRGQEPYPWSARAV</sequence>
<evidence type="ECO:0000256" key="1">
    <source>
        <dbReference type="SAM" id="MobiDB-lite"/>
    </source>
</evidence>
<dbReference type="OrthoDB" id="5296507at2"/>
<dbReference type="InterPro" id="IPR036249">
    <property type="entry name" value="Thioredoxin-like_sf"/>
</dbReference>
<name>A0A1G7UUT9_9PROT</name>
<proteinExistence type="predicted"/>
<dbReference type="STRING" id="1082479.SAMN05216241_11712"/>
<dbReference type="Proteomes" id="UP000199415">
    <property type="component" value="Unassembled WGS sequence"/>
</dbReference>